<feature type="domain" description="5'-3' DNA helicase ZGRF1-like N-terminal" evidence="2">
    <location>
        <begin position="162"/>
        <end position="235"/>
    </location>
</feature>
<dbReference type="Pfam" id="PF10382">
    <property type="entry name" value="ZGRF1-like_N"/>
    <property type="match status" value="3"/>
</dbReference>
<evidence type="ECO:0000313" key="4">
    <source>
        <dbReference type="Proteomes" id="UP001202328"/>
    </source>
</evidence>
<gene>
    <name evidence="3" type="ORF">MKW98_027500</name>
</gene>
<feature type="region of interest" description="Disordered" evidence="1">
    <location>
        <begin position="367"/>
        <end position="436"/>
    </location>
</feature>
<reference evidence="3" key="1">
    <citation type="submission" date="2022-04" db="EMBL/GenBank/DDBJ databases">
        <title>A functionally conserved STORR gene fusion in Papaver species that diverged 16.8 million years ago.</title>
        <authorList>
            <person name="Catania T."/>
        </authorList>
    </citation>
    <scope>NUCLEOTIDE SEQUENCE</scope>
    <source>
        <strain evidence="3">S-188037</strain>
    </source>
</reference>
<dbReference type="PANTHER" id="PTHR28535:SF1">
    <property type="entry name" value="PROTEIN ZGRF1"/>
    <property type="match status" value="1"/>
</dbReference>
<dbReference type="Proteomes" id="UP001202328">
    <property type="component" value="Unassembled WGS sequence"/>
</dbReference>
<dbReference type="EMBL" id="JAJJMB010017748">
    <property type="protein sequence ID" value="KAI3835588.1"/>
    <property type="molecule type" value="Genomic_DNA"/>
</dbReference>
<keyword evidence="4" id="KW-1185">Reference proteome</keyword>
<accession>A0AAD4X4L0</accession>
<dbReference type="PANTHER" id="PTHR28535">
    <property type="entry name" value="ZINC FINGER GRF-TYPE CONTAINING 1"/>
    <property type="match status" value="1"/>
</dbReference>
<evidence type="ECO:0000313" key="3">
    <source>
        <dbReference type="EMBL" id="KAI3835588.1"/>
    </source>
</evidence>
<feature type="compositionally biased region" description="Low complexity" evidence="1">
    <location>
        <begin position="405"/>
        <end position="416"/>
    </location>
</feature>
<feature type="domain" description="5'-3' DNA helicase ZGRF1-like N-terminal" evidence="2">
    <location>
        <begin position="6"/>
        <end position="79"/>
    </location>
</feature>
<dbReference type="GO" id="GO:0006302">
    <property type="term" value="P:double-strand break repair"/>
    <property type="evidence" value="ECO:0007669"/>
    <property type="project" value="TreeGrafter"/>
</dbReference>
<feature type="compositionally biased region" description="Basic and acidic residues" evidence="1">
    <location>
        <begin position="380"/>
        <end position="393"/>
    </location>
</feature>
<comment type="caution">
    <text evidence="3">The sequence shown here is derived from an EMBL/GenBank/DDBJ whole genome shotgun (WGS) entry which is preliminary data.</text>
</comment>
<feature type="domain" description="5'-3' DNA helicase ZGRF1-like N-terminal" evidence="2">
    <location>
        <begin position="278"/>
        <end position="351"/>
    </location>
</feature>
<name>A0AAD4X4L0_9MAGN</name>
<dbReference type="InterPro" id="IPR018838">
    <property type="entry name" value="ZGRF1-like_N"/>
</dbReference>
<protein>
    <recommendedName>
        <fullName evidence="2">5'-3' DNA helicase ZGRF1-like N-terminal domain-containing protein</fullName>
    </recommendedName>
</protein>
<sequence>MGDLNKWTVTYTKHIKQKRKVYQDGSLGVHGNKVLLYDDMGSVISSRFLKKEEVINCGQTLLFDGYLVDIGDSERNHETHKDFTIQAKGIKIVDVGNTGASLDYHNVLRNMKKEDKRSGAHKFRTPLISLKAAKLNDGGSIQDKPQNFKATRSCSDPAQSAVREWHALYTTQLTQKSKKYHDGTIQLETSGSQVLLYDSRKMLLDSKFLKKDEVVRSGETMVFDGHLVEVGDPEGSSLGRTAVALKHADVAHGVGLVKASGVNKDSELVNREAREAKIREWHAMFTAQVTQKAKKYHDGFLQLSICVSQRKQVILLDEEGTILSKKYLNSSEVVKTGLTLAVANYLVEIGDPKIPKGGEEISLDSSLKRATVGTHPGRFSVDKIKPNPDDARKKSAHHALVEENSSATHAYSSRSSIGIPGDGGANGDPSGKHVGQYSNRFDVETIKLSASSARNNSMHDGGPKDDTSSGEHVLALSSSFSVDKMKFSNIATINKPMRDVGQILFTLKKPMALDNLAPATKPSVEQIFSSKSSDSFHFGSGEKLSGLYQQELKCASDTDALEDNRGNISRYMKNLMGCYRSGISQSKVPQHLPTLIVDAVNRDHSNFAEPSAANMPEFDPCNPDKRTVNSQGLAAEPQDSKGVDLGFSEKSVLSPYSPVAPHQVSDVVVDLIDEGQAHNTSMGYGGLSGDGKLRESHVFRSLEGSRDKEIKSAEDVKNSIQHSADKLGTDTILDGGSSFGLSATVDTALDSPNDAYNEAPEVLKRITEERLGIDEFPSFDLGF</sequence>
<dbReference type="GO" id="GO:0005634">
    <property type="term" value="C:nucleus"/>
    <property type="evidence" value="ECO:0007669"/>
    <property type="project" value="TreeGrafter"/>
</dbReference>
<dbReference type="GO" id="GO:0035861">
    <property type="term" value="C:site of double-strand break"/>
    <property type="evidence" value="ECO:0007669"/>
    <property type="project" value="TreeGrafter"/>
</dbReference>
<evidence type="ECO:0000259" key="2">
    <source>
        <dbReference type="Pfam" id="PF10382"/>
    </source>
</evidence>
<dbReference type="AlphaFoldDB" id="A0AAD4X4L0"/>
<feature type="region of interest" description="Disordered" evidence="1">
    <location>
        <begin position="452"/>
        <end position="471"/>
    </location>
</feature>
<organism evidence="3 4">
    <name type="scientific">Papaver atlanticum</name>
    <dbReference type="NCBI Taxonomy" id="357466"/>
    <lineage>
        <taxon>Eukaryota</taxon>
        <taxon>Viridiplantae</taxon>
        <taxon>Streptophyta</taxon>
        <taxon>Embryophyta</taxon>
        <taxon>Tracheophyta</taxon>
        <taxon>Spermatophyta</taxon>
        <taxon>Magnoliopsida</taxon>
        <taxon>Ranunculales</taxon>
        <taxon>Papaveraceae</taxon>
        <taxon>Papaveroideae</taxon>
        <taxon>Papaver</taxon>
    </lineage>
</organism>
<proteinExistence type="predicted"/>
<evidence type="ECO:0000256" key="1">
    <source>
        <dbReference type="SAM" id="MobiDB-lite"/>
    </source>
</evidence>
<dbReference type="InterPro" id="IPR052800">
    <property type="entry name" value="DNA_Repair_Helicase_ZGRF1"/>
</dbReference>